<evidence type="ECO:0000256" key="3">
    <source>
        <dbReference type="ARBA" id="ARBA00022729"/>
    </source>
</evidence>
<dbReference type="GO" id="GO:0015888">
    <property type="term" value="P:thiamine transport"/>
    <property type="evidence" value="ECO:0007669"/>
    <property type="project" value="TreeGrafter"/>
</dbReference>
<dbReference type="PANTHER" id="PTHR30006:SF3">
    <property type="entry name" value="THIAMINE-BINDING PERIPLASMIC PROTEIN"/>
    <property type="match status" value="1"/>
</dbReference>
<dbReference type="EMBL" id="FNUC01000004">
    <property type="protein sequence ID" value="SEF18745.1"/>
    <property type="molecule type" value="Genomic_DNA"/>
</dbReference>
<dbReference type="PANTHER" id="PTHR30006">
    <property type="entry name" value="THIAMINE-BINDING PERIPLASMIC PROTEIN-RELATED"/>
    <property type="match status" value="1"/>
</dbReference>
<keyword evidence="7" id="KW-1185">Reference proteome</keyword>
<keyword evidence="4" id="KW-0574">Periplasm</keyword>
<dbReference type="PROSITE" id="PS51257">
    <property type="entry name" value="PROKAR_LIPOPROTEIN"/>
    <property type="match status" value="1"/>
</dbReference>
<dbReference type="STRING" id="561176.SAMN04488561_6814"/>
<dbReference type="GO" id="GO:0030976">
    <property type="term" value="F:thiamine pyrophosphate binding"/>
    <property type="evidence" value="ECO:0007669"/>
    <property type="project" value="TreeGrafter"/>
</dbReference>
<feature type="chain" id="PRO_5010296554" evidence="5">
    <location>
        <begin position="39"/>
        <end position="356"/>
    </location>
</feature>
<dbReference type="CDD" id="cd13589">
    <property type="entry name" value="PBP2_polyamine_RpCGA009"/>
    <property type="match status" value="1"/>
</dbReference>
<dbReference type="InterPro" id="IPR006059">
    <property type="entry name" value="SBP"/>
</dbReference>
<dbReference type="GO" id="GO:0030975">
    <property type="term" value="F:thiamine binding"/>
    <property type="evidence" value="ECO:0007669"/>
    <property type="project" value="TreeGrafter"/>
</dbReference>
<evidence type="ECO:0000313" key="6">
    <source>
        <dbReference type="EMBL" id="SEF18745.1"/>
    </source>
</evidence>
<evidence type="ECO:0000256" key="5">
    <source>
        <dbReference type="SAM" id="SignalP"/>
    </source>
</evidence>
<keyword evidence="3 5" id="KW-0732">Signal</keyword>
<dbReference type="SUPFAM" id="SSF53850">
    <property type="entry name" value="Periplasmic binding protein-like II"/>
    <property type="match status" value="1"/>
</dbReference>
<evidence type="ECO:0000256" key="2">
    <source>
        <dbReference type="ARBA" id="ARBA00022448"/>
    </source>
</evidence>
<dbReference type="Pfam" id="PF13416">
    <property type="entry name" value="SBP_bac_8"/>
    <property type="match status" value="1"/>
</dbReference>
<organism evidence="6 7">
    <name type="scientific">Jiangella alba</name>
    <dbReference type="NCBI Taxonomy" id="561176"/>
    <lineage>
        <taxon>Bacteria</taxon>
        <taxon>Bacillati</taxon>
        <taxon>Actinomycetota</taxon>
        <taxon>Actinomycetes</taxon>
        <taxon>Jiangellales</taxon>
        <taxon>Jiangellaceae</taxon>
        <taxon>Jiangella</taxon>
    </lineage>
</organism>
<sequence length="356" mass="39022">MTLTRTNTDRRSARTVMVRPAVVASAAVLLVACSGAEATNGGLESDTVVVADYGGTTREARQEAFLTPFADEFGVRTVSADAAPSKLSLFVENERAEWDLIDLDNWDLYRFAEQGLLEPLSDDVAASDMVPEEFQEYASGGYNASTGIGYRTDSGDEPRGWADFFDTDRFPGQRALPSFAYFQAEAALLADGVACEDLYPLDFDRAFDKLDEIRDDVLFYDSFGQAMQYLAQDSVAMTITPNGRISALRDQGSPVAFQWEGGLYSWTTPAVPKFAQHEDAAMALIDQMADPEAQAAFAEMTRYGPMNSEALEHLDDDVVQDLPNSHLDVSCEIDGAGLGADMDEYNQRYLEWAAGE</sequence>
<protein>
    <submittedName>
        <fullName evidence="6">Putative spermidine/putrescine transport system substrate-binding protein</fullName>
    </submittedName>
</protein>
<evidence type="ECO:0000256" key="1">
    <source>
        <dbReference type="ARBA" id="ARBA00004418"/>
    </source>
</evidence>
<feature type="signal peptide" evidence="5">
    <location>
        <begin position="1"/>
        <end position="38"/>
    </location>
</feature>
<dbReference type="AlphaFoldDB" id="A0A1H5PYD5"/>
<dbReference type="GO" id="GO:0030288">
    <property type="term" value="C:outer membrane-bounded periplasmic space"/>
    <property type="evidence" value="ECO:0007669"/>
    <property type="project" value="TreeGrafter"/>
</dbReference>
<evidence type="ECO:0000256" key="4">
    <source>
        <dbReference type="ARBA" id="ARBA00022764"/>
    </source>
</evidence>
<gene>
    <name evidence="6" type="ORF">SAMN04488561_6814</name>
</gene>
<accession>A0A1H5PYD5</accession>
<comment type="subcellular location">
    <subcellularLocation>
        <location evidence="1">Periplasm</location>
    </subcellularLocation>
</comment>
<dbReference type="Proteomes" id="UP000181980">
    <property type="component" value="Unassembled WGS sequence"/>
</dbReference>
<reference evidence="7" key="1">
    <citation type="submission" date="2016-10" db="EMBL/GenBank/DDBJ databases">
        <authorList>
            <person name="Varghese N."/>
            <person name="Submissions S."/>
        </authorList>
    </citation>
    <scope>NUCLEOTIDE SEQUENCE [LARGE SCALE GENOMIC DNA]</scope>
    <source>
        <strain evidence="7">DSM 45237</strain>
    </source>
</reference>
<name>A0A1H5PYD5_9ACTN</name>
<evidence type="ECO:0000313" key="7">
    <source>
        <dbReference type="Proteomes" id="UP000181980"/>
    </source>
</evidence>
<keyword evidence="2" id="KW-0813">Transport</keyword>
<proteinExistence type="predicted"/>
<dbReference type="Gene3D" id="3.40.190.10">
    <property type="entry name" value="Periplasmic binding protein-like II"/>
    <property type="match status" value="2"/>
</dbReference>